<evidence type="ECO:0000313" key="4">
    <source>
        <dbReference type="Proteomes" id="UP001140206"/>
    </source>
</evidence>
<dbReference type="Gene3D" id="3.80.10.10">
    <property type="entry name" value="Ribonuclease Inhibitor"/>
    <property type="match status" value="1"/>
</dbReference>
<accession>A0AAV8CZQ1</accession>
<comment type="caution">
    <text evidence="3">The sequence shown here is derived from an EMBL/GenBank/DDBJ whole genome shotgun (WGS) entry which is preliminary data.</text>
</comment>
<dbReference type="Gene3D" id="1.20.1280.50">
    <property type="match status" value="1"/>
</dbReference>
<feature type="domain" description="F-box" evidence="1">
    <location>
        <begin position="20"/>
        <end position="54"/>
    </location>
</feature>
<dbReference type="Pfam" id="PF24758">
    <property type="entry name" value="LRR_At5g56370"/>
    <property type="match status" value="1"/>
</dbReference>
<keyword evidence="4" id="KW-1185">Reference proteome</keyword>
<dbReference type="SUPFAM" id="SSF81383">
    <property type="entry name" value="F-box domain"/>
    <property type="match status" value="1"/>
</dbReference>
<dbReference type="CDD" id="cd22160">
    <property type="entry name" value="F-box_AtFBL13-like"/>
    <property type="match status" value="1"/>
</dbReference>
<dbReference type="Pfam" id="PF00646">
    <property type="entry name" value="F-box"/>
    <property type="match status" value="1"/>
</dbReference>
<dbReference type="InterPro" id="IPR001810">
    <property type="entry name" value="F-box_dom"/>
</dbReference>
<sequence>MAASQSWKLREASSAGFDFLSNLPELIKVRILALLPLKEAVRTSTLSKSWRHTWFAIPSLVICEDGIGLQTLSEFIALVYRLLLSHIHSMAKLKLVFRGRYERSDIKEDLDKWINTLLEKHVHELVLDSGYYVTIEIPSDLFSLPDLEVVNLRGCELNVPKYFDGFKLVHSLKLEYVKLAGIEIERLILSCPQLKYFVIVTGHLAFDDLVIRSPSLVELEINADFKDLYLETPKLVTLSAELNDGDSGFID</sequence>
<gene>
    <name evidence="3" type="ORF">LUZ62_070392</name>
</gene>
<dbReference type="EMBL" id="JAMFTS010000004">
    <property type="protein sequence ID" value="KAJ4760017.1"/>
    <property type="molecule type" value="Genomic_DNA"/>
</dbReference>
<name>A0AAV8CZQ1_9POAL</name>
<dbReference type="PANTHER" id="PTHR31639:SF285">
    <property type="entry name" value="OS01G0730200 PROTEIN"/>
    <property type="match status" value="1"/>
</dbReference>
<dbReference type="InterPro" id="IPR036047">
    <property type="entry name" value="F-box-like_dom_sf"/>
</dbReference>
<dbReference type="InterPro" id="IPR053781">
    <property type="entry name" value="F-box_AtFBL13-like"/>
</dbReference>
<evidence type="ECO:0000259" key="2">
    <source>
        <dbReference type="Pfam" id="PF24758"/>
    </source>
</evidence>
<protein>
    <submittedName>
        <fullName evidence="3">F-box protein-like</fullName>
    </submittedName>
</protein>
<evidence type="ECO:0000313" key="3">
    <source>
        <dbReference type="EMBL" id="KAJ4760017.1"/>
    </source>
</evidence>
<organism evidence="3 4">
    <name type="scientific">Rhynchospora pubera</name>
    <dbReference type="NCBI Taxonomy" id="906938"/>
    <lineage>
        <taxon>Eukaryota</taxon>
        <taxon>Viridiplantae</taxon>
        <taxon>Streptophyta</taxon>
        <taxon>Embryophyta</taxon>
        <taxon>Tracheophyta</taxon>
        <taxon>Spermatophyta</taxon>
        <taxon>Magnoliopsida</taxon>
        <taxon>Liliopsida</taxon>
        <taxon>Poales</taxon>
        <taxon>Cyperaceae</taxon>
        <taxon>Cyperoideae</taxon>
        <taxon>Rhynchosporeae</taxon>
        <taxon>Rhynchospora</taxon>
    </lineage>
</organism>
<dbReference type="SUPFAM" id="SSF52047">
    <property type="entry name" value="RNI-like"/>
    <property type="match status" value="1"/>
</dbReference>
<dbReference type="InterPro" id="IPR032675">
    <property type="entry name" value="LRR_dom_sf"/>
</dbReference>
<dbReference type="Proteomes" id="UP001140206">
    <property type="component" value="Chromosome 4"/>
</dbReference>
<feature type="domain" description="F-box/LRR-repeat protein 15/At3g58940/PEG3-like LRR" evidence="2">
    <location>
        <begin position="110"/>
        <end position="229"/>
    </location>
</feature>
<evidence type="ECO:0000259" key="1">
    <source>
        <dbReference type="Pfam" id="PF00646"/>
    </source>
</evidence>
<proteinExistence type="predicted"/>
<dbReference type="PANTHER" id="PTHR31639">
    <property type="entry name" value="F-BOX PROTEIN-LIKE"/>
    <property type="match status" value="1"/>
</dbReference>
<dbReference type="InterPro" id="IPR055411">
    <property type="entry name" value="LRR_FXL15/At3g58940/PEG3-like"/>
</dbReference>
<dbReference type="AlphaFoldDB" id="A0AAV8CZQ1"/>
<reference evidence="3" key="1">
    <citation type="submission" date="2022-08" db="EMBL/GenBank/DDBJ databases">
        <authorList>
            <person name="Marques A."/>
        </authorList>
    </citation>
    <scope>NUCLEOTIDE SEQUENCE</scope>
    <source>
        <strain evidence="3">RhyPub2mFocal</strain>
        <tissue evidence="3">Leaves</tissue>
    </source>
</reference>